<dbReference type="AlphaFoldDB" id="A0A2S4N5B5"/>
<gene>
    <name evidence="2" type="ORF">Q361_11924</name>
</gene>
<name>A0A2S4N5B5_9FLAO</name>
<dbReference type="Pfam" id="PF00583">
    <property type="entry name" value="Acetyltransf_1"/>
    <property type="match status" value="1"/>
</dbReference>
<dbReference type="PANTHER" id="PTHR43305">
    <property type="entry name" value="FAMILY N-ACETYLTRANSFERASE, PUTATIVE (AFU_ORTHOLOGUE AFUA_2G01380)-RELATED"/>
    <property type="match status" value="1"/>
</dbReference>
<dbReference type="RefSeq" id="WP_103726950.1">
    <property type="nucleotide sequence ID" value="NZ_PQNY01000019.1"/>
</dbReference>
<dbReference type="SUPFAM" id="SSF55729">
    <property type="entry name" value="Acyl-CoA N-acyltransferases (Nat)"/>
    <property type="match status" value="1"/>
</dbReference>
<dbReference type="GO" id="GO:0016747">
    <property type="term" value="F:acyltransferase activity, transferring groups other than amino-acyl groups"/>
    <property type="evidence" value="ECO:0007669"/>
    <property type="project" value="InterPro"/>
</dbReference>
<dbReference type="CDD" id="cd04301">
    <property type="entry name" value="NAT_SF"/>
    <property type="match status" value="1"/>
</dbReference>
<dbReference type="InterPro" id="IPR000182">
    <property type="entry name" value="GNAT_dom"/>
</dbReference>
<dbReference type="InterPro" id="IPR016181">
    <property type="entry name" value="Acyl_CoA_acyltransferase"/>
</dbReference>
<dbReference type="PROSITE" id="PS51186">
    <property type="entry name" value="GNAT"/>
    <property type="match status" value="1"/>
</dbReference>
<keyword evidence="3" id="KW-1185">Reference proteome</keyword>
<dbReference type="PANTHER" id="PTHR43305:SF1">
    <property type="entry name" value="FAMILY N-ACETYLTRANSFERASE, PUTATIVE (AFU_ORTHOLOGUE AFUA_2G01380)-RELATED"/>
    <property type="match status" value="1"/>
</dbReference>
<organism evidence="2 3">
    <name type="scientific">Flavobacterium croceum DSM 17960</name>
    <dbReference type="NCBI Taxonomy" id="1121886"/>
    <lineage>
        <taxon>Bacteria</taxon>
        <taxon>Pseudomonadati</taxon>
        <taxon>Bacteroidota</taxon>
        <taxon>Flavobacteriia</taxon>
        <taxon>Flavobacteriales</taxon>
        <taxon>Flavobacteriaceae</taxon>
        <taxon>Flavobacterium</taxon>
    </lineage>
</organism>
<proteinExistence type="predicted"/>
<keyword evidence="2" id="KW-0808">Transferase</keyword>
<feature type="domain" description="N-acetyltransferase" evidence="1">
    <location>
        <begin position="4"/>
        <end position="162"/>
    </location>
</feature>
<reference evidence="2 3" key="1">
    <citation type="submission" date="2018-01" db="EMBL/GenBank/DDBJ databases">
        <title>Genomic Encyclopedia of Type Strains, Phase I: the one thousand microbial genomes (KMG-I) project.</title>
        <authorList>
            <person name="Goeker M."/>
        </authorList>
    </citation>
    <scope>NUCLEOTIDE SEQUENCE [LARGE SCALE GENOMIC DNA]</scope>
    <source>
        <strain evidence="2 3">DSM 17960</strain>
    </source>
</reference>
<dbReference type="EMBL" id="PQNY01000019">
    <property type="protein sequence ID" value="POS00866.1"/>
    <property type="molecule type" value="Genomic_DNA"/>
</dbReference>
<dbReference type="Gene3D" id="3.40.630.30">
    <property type="match status" value="1"/>
</dbReference>
<comment type="caution">
    <text evidence="2">The sequence shown here is derived from an EMBL/GenBank/DDBJ whole genome shotgun (WGS) entry which is preliminary data.</text>
</comment>
<dbReference type="Proteomes" id="UP000237056">
    <property type="component" value="Unassembled WGS sequence"/>
</dbReference>
<dbReference type="OrthoDB" id="5419426at2"/>
<sequence>MFNYSIRAINKNDNPKIAQVIRSIFIADNYPKTGTAFADKQLDSMYETYLATNAIYFVLENQLGDIVGGAGIAPLENENKTICELQKMYFLPEVRGKGLGKKLILLCLQTAKIFGYTQCYLETLPEMKIAQKLYTSVGFEYLCAPMGTTGHTNCPVWMIKNL</sequence>
<evidence type="ECO:0000259" key="1">
    <source>
        <dbReference type="PROSITE" id="PS51186"/>
    </source>
</evidence>
<protein>
    <submittedName>
        <fullName evidence="2">Putative acetyltransferase</fullName>
    </submittedName>
</protein>
<evidence type="ECO:0000313" key="3">
    <source>
        <dbReference type="Proteomes" id="UP000237056"/>
    </source>
</evidence>
<accession>A0A2S4N5B5</accession>
<evidence type="ECO:0000313" key="2">
    <source>
        <dbReference type="EMBL" id="POS00866.1"/>
    </source>
</evidence>
<dbReference type="InterPro" id="IPR052777">
    <property type="entry name" value="Acetyltransferase_Enz"/>
</dbReference>